<dbReference type="Proteomes" id="UP000053611">
    <property type="component" value="Unassembled WGS sequence"/>
</dbReference>
<dbReference type="EMBL" id="KQ087243">
    <property type="protein sequence ID" value="KLT40035.1"/>
    <property type="molecule type" value="Genomic_DNA"/>
</dbReference>
<dbReference type="SUPFAM" id="SSF53686">
    <property type="entry name" value="Tryptophan synthase beta subunit-like PLP-dependent enzymes"/>
    <property type="match status" value="1"/>
</dbReference>
<proteinExistence type="predicted"/>
<keyword evidence="3" id="KW-1185">Reference proteome</keyword>
<sequence>MSRGNSRERARMMAALGAEVVLVDQMPGSVPGQVSGADLALVEERAREVTAARGAFRADQFARAGNWRAQMGMAREMWAQTHGQLEGFVDFVGSGGTFAGVARALKELEPEIRCFVVEPEGAAVLAGHPLTSPDHPIQGGGYAMPDLAFLRGMRADGYIQVSGDEAVAAARMLATKEGIFGGYSSGANLAAAIKALRGEMKGKTVAMVVCDSGLKYLSTELWPELEGCA</sequence>
<dbReference type="InterPro" id="IPR001926">
    <property type="entry name" value="TrpB-like_PALP"/>
</dbReference>
<dbReference type="PANTHER" id="PTHR10314">
    <property type="entry name" value="CYSTATHIONINE BETA-SYNTHASE"/>
    <property type="match status" value="1"/>
</dbReference>
<name>A0A0J0XG36_9TREE</name>
<dbReference type="RefSeq" id="XP_018276526.1">
    <property type="nucleotide sequence ID" value="XM_018424070.1"/>
</dbReference>
<evidence type="ECO:0000313" key="2">
    <source>
        <dbReference type="EMBL" id="KLT40035.1"/>
    </source>
</evidence>
<dbReference type="Pfam" id="PF00291">
    <property type="entry name" value="PALP"/>
    <property type="match status" value="1"/>
</dbReference>
<dbReference type="InterPro" id="IPR036052">
    <property type="entry name" value="TrpB-like_PALP_sf"/>
</dbReference>
<reference evidence="2 3" key="1">
    <citation type="submission" date="2015-03" db="EMBL/GenBank/DDBJ databases">
        <title>Genomics and transcriptomics of the oil-accumulating basidiomycete yeast T. oleaginosus allow insights into substrate utilization and the diverse evolutionary trajectories of mating systems in fungi.</title>
        <authorList>
            <consortium name="DOE Joint Genome Institute"/>
            <person name="Kourist R."/>
            <person name="Kracht O."/>
            <person name="Bracharz F."/>
            <person name="Lipzen A."/>
            <person name="Nolan M."/>
            <person name="Ohm R."/>
            <person name="Grigoriev I."/>
            <person name="Sun S."/>
            <person name="Heitman J."/>
            <person name="Bruck T."/>
            <person name="Nowrousian M."/>
        </authorList>
    </citation>
    <scope>NUCLEOTIDE SEQUENCE [LARGE SCALE GENOMIC DNA]</scope>
    <source>
        <strain evidence="2 3">IBC0246</strain>
    </source>
</reference>
<dbReference type="OrthoDB" id="10259545at2759"/>
<dbReference type="AlphaFoldDB" id="A0A0J0XG36"/>
<accession>A0A0J0XG36</accession>
<dbReference type="InterPro" id="IPR050214">
    <property type="entry name" value="Cys_Synth/Cystath_Beta-Synth"/>
</dbReference>
<evidence type="ECO:0000259" key="1">
    <source>
        <dbReference type="Pfam" id="PF00291"/>
    </source>
</evidence>
<dbReference type="STRING" id="879819.A0A0J0XG36"/>
<feature type="domain" description="Tryptophan synthase beta chain-like PALP" evidence="1">
    <location>
        <begin position="1"/>
        <end position="211"/>
    </location>
</feature>
<organism evidence="2 3">
    <name type="scientific">Cutaneotrichosporon oleaginosum</name>
    <dbReference type="NCBI Taxonomy" id="879819"/>
    <lineage>
        <taxon>Eukaryota</taxon>
        <taxon>Fungi</taxon>
        <taxon>Dikarya</taxon>
        <taxon>Basidiomycota</taxon>
        <taxon>Agaricomycotina</taxon>
        <taxon>Tremellomycetes</taxon>
        <taxon>Trichosporonales</taxon>
        <taxon>Trichosporonaceae</taxon>
        <taxon>Cutaneotrichosporon</taxon>
    </lineage>
</organism>
<protein>
    <submittedName>
        <fullName evidence="2">Tryptophan synthase beta subunit-like PLP-dependent enzyme</fullName>
    </submittedName>
</protein>
<dbReference type="Gene3D" id="3.40.50.1100">
    <property type="match status" value="2"/>
</dbReference>
<gene>
    <name evidence="2" type="ORF">CC85DRAFT_287914</name>
</gene>
<evidence type="ECO:0000313" key="3">
    <source>
        <dbReference type="Proteomes" id="UP000053611"/>
    </source>
</evidence>
<dbReference type="GeneID" id="28984673"/>